<dbReference type="Proteomes" id="UP000008460">
    <property type="component" value="Chromosome"/>
</dbReference>
<reference evidence="1 2" key="1">
    <citation type="submission" date="2011-04" db="EMBL/GenBank/DDBJ databases">
        <title>Complete sequence of Cellulomonas fimi ATCC 484.</title>
        <authorList>
            <consortium name="US DOE Joint Genome Institute"/>
            <person name="Lucas S."/>
            <person name="Han J."/>
            <person name="Lapidus A."/>
            <person name="Cheng J.-F."/>
            <person name="Goodwin L."/>
            <person name="Pitluck S."/>
            <person name="Peters L."/>
            <person name="Chertkov O."/>
            <person name="Detter J.C."/>
            <person name="Han C."/>
            <person name="Tapia R."/>
            <person name="Land M."/>
            <person name="Hauser L."/>
            <person name="Kyrpides N."/>
            <person name="Ivanova N."/>
            <person name="Ovchinnikova G."/>
            <person name="Pagani I."/>
            <person name="Mead D."/>
            <person name="Brumm P."/>
            <person name="Woyke T."/>
        </authorList>
    </citation>
    <scope>NUCLEOTIDE SEQUENCE [LARGE SCALE GENOMIC DNA]</scope>
    <source>
        <strain evidence="2">ATCC 484 / DSM 20113 / JCM 1341 / NBRC 15513 / NCIMB 8980 / NCTC 7547</strain>
    </source>
</reference>
<evidence type="ECO:0000313" key="1">
    <source>
        <dbReference type="EMBL" id="AEE44769.1"/>
    </source>
</evidence>
<gene>
    <name evidence="1" type="ordered locus">Celf_0629</name>
</gene>
<dbReference type="STRING" id="590998.Celf_0629"/>
<sequence length="373" mass="38403">MRRHPLQPRTAGVVAALLLLVLLVAGTGVANAASLALLSPSRPYATAVARCATGPATVTASGTPTGGRYPQVTVTGLSGTCTDARVLLATSTGTVLLDTTAPVVAGTVTAVAPTPFTPPAAGAARVYVAVGSWPVAASWVPPASTSPVYPAPGGTAFDTAVTWDLKNATSGQQACFTIRVTTTSTTPIVWSAYVDTAQAPFNGARTGYSVQGSDGWKYQLTPDTPTVGVIRISGRPDVWQPYDTVVAGQVRVVEVCNYSLPGAAVTPSAYTVTTSHGAWNAQRACVVTTVTGNGTSPFYVGWQTSVDMTAAVQRIRSGGGTPGAWRYGGDEWKVERLGVPSLAGPFVFDVRSRTASNLLGTQSFTFETCVVDG</sequence>
<dbReference type="EMBL" id="CP002666">
    <property type="protein sequence ID" value="AEE44769.1"/>
    <property type="molecule type" value="Genomic_DNA"/>
</dbReference>
<accession>F4GYQ0</accession>
<proteinExistence type="predicted"/>
<dbReference type="HOGENOM" id="CLU_741222_0_0_11"/>
<name>F4GYQ0_CELFA</name>
<organism evidence="1 2">
    <name type="scientific">Cellulomonas fimi (strain ATCC 484 / DSM 20113 / JCM 1341 / CCUG 24087 / LMG 16345 / NBRC 15513 / NCIMB 8980 / NCTC 7547 / NRS-133)</name>
    <dbReference type="NCBI Taxonomy" id="590998"/>
    <lineage>
        <taxon>Bacteria</taxon>
        <taxon>Bacillati</taxon>
        <taxon>Actinomycetota</taxon>
        <taxon>Actinomycetes</taxon>
        <taxon>Micrococcales</taxon>
        <taxon>Cellulomonadaceae</taxon>
        <taxon>Cellulomonas</taxon>
    </lineage>
</organism>
<keyword evidence="2" id="KW-1185">Reference proteome</keyword>
<dbReference type="RefSeq" id="WP_013769798.1">
    <property type="nucleotide sequence ID" value="NC_015514.1"/>
</dbReference>
<dbReference type="eggNOG" id="ENOG5031WMT">
    <property type="taxonomic scope" value="Bacteria"/>
</dbReference>
<dbReference type="AlphaFoldDB" id="F4GYQ0"/>
<protein>
    <submittedName>
        <fullName evidence="1">Uncharacterized protein</fullName>
    </submittedName>
</protein>
<dbReference type="KEGG" id="cfi:Celf_0629"/>
<evidence type="ECO:0000313" key="2">
    <source>
        <dbReference type="Proteomes" id="UP000008460"/>
    </source>
</evidence>